<protein>
    <submittedName>
        <fullName evidence="2">Putative amidohydrolase</fullName>
    </submittedName>
</protein>
<dbReference type="PATRIC" id="fig|1121307.3.peg.2554"/>
<comment type="caution">
    <text evidence="2">The sequence shown here is derived from an EMBL/GenBank/DDBJ whole genome shotgun (WGS) entry which is preliminary data.</text>
</comment>
<dbReference type="GO" id="GO:0016810">
    <property type="term" value="F:hydrolase activity, acting on carbon-nitrogen (but not peptide) bonds"/>
    <property type="evidence" value="ECO:0007669"/>
    <property type="project" value="InterPro"/>
</dbReference>
<dbReference type="RefSeq" id="WP_048569174.1">
    <property type="nucleotide sequence ID" value="NZ_LFVU01000001.1"/>
</dbReference>
<dbReference type="Gene3D" id="2.30.40.10">
    <property type="entry name" value="Urease, subunit C, domain 1"/>
    <property type="match status" value="1"/>
</dbReference>
<dbReference type="SUPFAM" id="SSF51338">
    <property type="entry name" value="Composite domain of metallo-dependent hydrolases"/>
    <property type="match status" value="1"/>
</dbReference>
<dbReference type="Gene3D" id="3.20.20.140">
    <property type="entry name" value="Metal-dependent hydrolases"/>
    <property type="match status" value="1"/>
</dbReference>
<keyword evidence="3" id="KW-1185">Reference proteome</keyword>
<dbReference type="Pfam" id="PF01979">
    <property type="entry name" value="Amidohydro_1"/>
    <property type="match status" value="1"/>
</dbReference>
<dbReference type="PANTHER" id="PTHR43135">
    <property type="entry name" value="ALPHA-D-RIBOSE 1-METHYLPHOSPHONATE 5-TRIPHOSPHATE DIPHOSPHATASE"/>
    <property type="match status" value="1"/>
</dbReference>
<proteinExistence type="predicted"/>
<evidence type="ECO:0000259" key="1">
    <source>
        <dbReference type="Pfam" id="PF01979"/>
    </source>
</evidence>
<sequence length="390" mass="42952">MSKDNTLIIRGGKVITMAGSVYEAADVFIQDGKIMDIASNIDLKCNEIDASGKVVLPGFIEAHSHIGIEEPNNDNPGNLNETSSPITPYINGIDGVNFYDESFKRALEAGITTVATGPGSGNVIGGTFGIIKTFGEDPFDMIFRLKSSMKAALGENPKRIHSSKGRAPVTKMGISHMLRDTLNKSMAYRNLKVVKLSRREYFEENRMYEEMLPVIEGSMPLSIHVHRADDIVTALRIADEYNIKIQLLHATDGIKLKDEIKKRNISAIVGPIMSFSKKVETREKSPFIAREFIDKGIITAISTDHPVTPIEYLPISAALCVREGMDYMKALEAITISPAKILGIDRQVGSIEVGKDADITIINGDPLDVMSKVHYVIGKGKIVYEYNYSR</sequence>
<accession>A0A0J8G6Z9</accession>
<dbReference type="InterPro" id="IPR032466">
    <property type="entry name" value="Metal_Hydrolase"/>
</dbReference>
<name>A0A0J8G6Z9_CLOCY</name>
<evidence type="ECO:0000313" key="3">
    <source>
        <dbReference type="Proteomes" id="UP000036756"/>
    </source>
</evidence>
<organism evidence="2 3">
    <name type="scientific">Clostridium cylindrosporum DSM 605</name>
    <dbReference type="NCBI Taxonomy" id="1121307"/>
    <lineage>
        <taxon>Bacteria</taxon>
        <taxon>Bacillati</taxon>
        <taxon>Bacillota</taxon>
        <taxon>Clostridia</taxon>
        <taxon>Eubacteriales</taxon>
        <taxon>Clostridiaceae</taxon>
        <taxon>Clostridium</taxon>
    </lineage>
</organism>
<evidence type="ECO:0000313" key="2">
    <source>
        <dbReference type="EMBL" id="KMT23361.1"/>
    </source>
</evidence>
<dbReference type="InterPro" id="IPR006680">
    <property type="entry name" value="Amidohydro-rel"/>
</dbReference>
<keyword evidence="2" id="KW-0378">Hydrolase</keyword>
<dbReference type="Proteomes" id="UP000036756">
    <property type="component" value="Unassembled WGS sequence"/>
</dbReference>
<dbReference type="InterPro" id="IPR051781">
    <property type="entry name" value="Metallo-dep_Hydrolase"/>
</dbReference>
<dbReference type="PANTHER" id="PTHR43135:SF3">
    <property type="entry name" value="ALPHA-D-RIBOSE 1-METHYLPHOSPHONATE 5-TRIPHOSPHATE DIPHOSPHATASE"/>
    <property type="match status" value="1"/>
</dbReference>
<reference evidence="2 3" key="1">
    <citation type="submission" date="2015-06" db="EMBL/GenBank/DDBJ databases">
        <title>Draft genome sequence of the purine-degrading Clostridium cylindrosporum HC-1 (DSM 605).</title>
        <authorList>
            <person name="Poehlein A."/>
            <person name="Schiel-Bengelsdorf B."/>
            <person name="Bengelsdorf F."/>
            <person name="Daniel R."/>
            <person name="Duerre P."/>
        </authorList>
    </citation>
    <scope>NUCLEOTIDE SEQUENCE [LARGE SCALE GENOMIC DNA]</scope>
    <source>
        <strain evidence="2 3">DSM 605</strain>
    </source>
</reference>
<dbReference type="InterPro" id="IPR011059">
    <property type="entry name" value="Metal-dep_hydrolase_composite"/>
</dbReference>
<dbReference type="SUPFAM" id="SSF51556">
    <property type="entry name" value="Metallo-dependent hydrolases"/>
    <property type="match status" value="1"/>
</dbReference>
<dbReference type="EMBL" id="LFVU01000001">
    <property type="protein sequence ID" value="KMT23361.1"/>
    <property type="molecule type" value="Genomic_DNA"/>
</dbReference>
<dbReference type="AlphaFoldDB" id="A0A0J8G6Z9"/>
<feature type="domain" description="Amidohydrolase-related" evidence="1">
    <location>
        <begin position="54"/>
        <end position="383"/>
    </location>
</feature>
<dbReference type="STRING" id="1121307.CLCY_8c00980"/>
<dbReference type="CDD" id="cd01309">
    <property type="entry name" value="Met_dep_hydrolase_C"/>
    <property type="match status" value="1"/>
</dbReference>
<gene>
    <name evidence="2" type="ORF">CLCY_8c00980</name>
</gene>